<keyword evidence="2" id="KW-1185">Reference proteome</keyword>
<accession>A0A015LS22</accession>
<proteinExistence type="predicted"/>
<organism evidence="1 2">
    <name type="scientific">Rhizophagus irregularis (strain DAOM 197198w)</name>
    <name type="common">Glomus intraradices</name>
    <dbReference type="NCBI Taxonomy" id="1432141"/>
    <lineage>
        <taxon>Eukaryota</taxon>
        <taxon>Fungi</taxon>
        <taxon>Fungi incertae sedis</taxon>
        <taxon>Mucoromycota</taxon>
        <taxon>Glomeromycotina</taxon>
        <taxon>Glomeromycetes</taxon>
        <taxon>Glomerales</taxon>
        <taxon>Glomeraceae</taxon>
        <taxon>Rhizophagus</taxon>
    </lineage>
</organism>
<sequence>MSSVNKLVEHQKHQIKDVKMPSVNKLVEHQQTKEKLVSRKEVINMPIYQKYGKYPRAYTTETEML</sequence>
<dbReference type="AlphaFoldDB" id="A0A015LS22"/>
<dbReference type="EMBL" id="JEMT01027348">
    <property type="protein sequence ID" value="EXX57513.1"/>
    <property type="molecule type" value="Genomic_DNA"/>
</dbReference>
<dbReference type="OrthoDB" id="2330247at2759"/>
<protein>
    <submittedName>
        <fullName evidence="1">Uncharacterized protein</fullName>
    </submittedName>
</protein>
<gene>
    <name evidence="1" type="ORF">RirG_206440</name>
</gene>
<evidence type="ECO:0000313" key="2">
    <source>
        <dbReference type="Proteomes" id="UP000022910"/>
    </source>
</evidence>
<evidence type="ECO:0000313" key="1">
    <source>
        <dbReference type="EMBL" id="EXX57513.1"/>
    </source>
</evidence>
<reference evidence="1 2" key="1">
    <citation type="submission" date="2014-02" db="EMBL/GenBank/DDBJ databases">
        <title>Single nucleus genome sequencing reveals high similarity among nuclei of an endomycorrhizal fungus.</title>
        <authorList>
            <person name="Lin K."/>
            <person name="Geurts R."/>
            <person name="Zhang Z."/>
            <person name="Limpens E."/>
            <person name="Saunders D.G."/>
            <person name="Mu D."/>
            <person name="Pang E."/>
            <person name="Cao H."/>
            <person name="Cha H."/>
            <person name="Lin T."/>
            <person name="Zhou Q."/>
            <person name="Shang Y."/>
            <person name="Li Y."/>
            <person name="Ivanov S."/>
            <person name="Sharma T."/>
            <person name="Velzen R.V."/>
            <person name="Ruijter N.D."/>
            <person name="Aanen D.K."/>
            <person name="Win J."/>
            <person name="Kamoun S."/>
            <person name="Bisseling T."/>
            <person name="Huang S."/>
        </authorList>
    </citation>
    <scope>NUCLEOTIDE SEQUENCE [LARGE SCALE GENOMIC DNA]</scope>
    <source>
        <strain evidence="2">DAOM197198w</strain>
    </source>
</reference>
<dbReference type="Proteomes" id="UP000022910">
    <property type="component" value="Unassembled WGS sequence"/>
</dbReference>
<dbReference type="HOGENOM" id="CLU_2850906_0_0_1"/>
<name>A0A015LS22_RHIIW</name>
<comment type="caution">
    <text evidence="1">The sequence shown here is derived from an EMBL/GenBank/DDBJ whole genome shotgun (WGS) entry which is preliminary data.</text>
</comment>